<dbReference type="EMBL" id="JATAAI010000014">
    <property type="protein sequence ID" value="KAK1741177.1"/>
    <property type="molecule type" value="Genomic_DNA"/>
</dbReference>
<dbReference type="GO" id="GO:0006508">
    <property type="term" value="P:proteolysis"/>
    <property type="evidence" value="ECO:0007669"/>
    <property type="project" value="UniProtKB-KW"/>
</dbReference>
<evidence type="ECO:0000256" key="3">
    <source>
        <dbReference type="ARBA" id="ARBA00022670"/>
    </source>
</evidence>
<dbReference type="InterPro" id="IPR033116">
    <property type="entry name" value="TRYPSIN_SER"/>
</dbReference>
<evidence type="ECO:0000256" key="5">
    <source>
        <dbReference type="ARBA" id="ARBA00023026"/>
    </source>
</evidence>
<evidence type="ECO:0000259" key="6">
    <source>
        <dbReference type="PROSITE" id="PS50240"/>
    </source>
</evidence>
<keyword evidence="4 7" id="KW-0378">Hydrolase</keyword>
<proteinExistence type="predicted"/>
<dbReference type="SUPFAM" id="SSF50494">
    <property type="entry name" value="Trypsin-like serine proteases"/>
    <property type="match status" value="1"/>
</dbReference>
<keyword evidence="2" id="KW-0964">Secreted</keyword>
<protein>
    <submittedName>
        <fullName evidence="7">Trypsin-like serine protease</fullName>
        <ecNumber evidence="7">3.4.21.-</ecNumber>
    </submittedName>
</protein>
<evidence type="ECO:0000313" key="7">
    <source>
        <dbReference type="EMBL" id="KAK1741177.1"/>
    </source>
</evidence>
<dbReference type="PROSITE" id="PS00135">
    <property type="entry name" value="TRYPSIN_SER"/>
    <property type="match status" value="1"/>
</dbReference>
<keyword evidence="8" id="KW-1185">Reference proteome</keyword>
<name>A0AAD9DBF9_9STRA</name>
<dbReference type="PROSITE" id="PS50240">
    <property type="entry name" value="TRYPSIN_DOM"/>
    <property type="match status" value="1"/>
</dbReference>
<dbReference type="PANTHER" id="PTHR24264:SF65">
    <property type="entry name" value="SRCR DOMAIN-CONTAINING PROTEIN"/>
    <property type="match status" value="1"/>
</dbReference>
<dbReference type="InterPro" id="IPR001254">
    <property type="entry name" value="Trypsin_dom"/>
</dbReference>
<keyword evidence="3 7" id="KW-0645">Protease</keyword>
<dbReference type="GO" id="GO:0005615">
    <property type="term" value="C:extracellular space"/>
    <property type="evidence" value="ECO:0007669"/>
    <property type="project" value="TreeGrafter"/>
</dbReference>
<comment type="subcellular location">
    <subcellularLocation>
        <location evidence="1">Secreted</location>
    </subcellularLocation>
</comment>
<dbReference type="EC" id="3.4.21.-" evidence="7"/>
<keyword evidence="5" id="KW-0843">Virulence</keyword>
<sequence>MLIFLNEPVTSRNHTVEYIKLNSDSTVPNAGDPVTVIGHGVTKENDSVLSSVLMEVEVFALSNEECKKDSYESLTEDMLCAADTNKDSCQGDSGGPLFVKGDKYDLQIGTVSWATGVRMQAVRITACYYENKDAVLTLTLLVVGLLLCRSWSIFADFQKL</sequence>
<feature type="domain" description="Peptidase S1" evidence="6">
    <location>
        <begin position="1"/>
        <end position="151"/>
    </location>
</feature>
<dbReference type="PANTHER" id="PTHR24264">
    <property type="entry name" value="TRYPSIN-RELATED"/>
    <property type="match status" value="1"/>
</dbReference>
<evidence type="ECO:0000256" key="4">
    <source>
        <dbReference type="ARBA" id="ARBA00022801"/>
    </source>
</evidence>
<reference evidence="7" key="1">
    <citation type="submission" date="2023-06" db="EMBL/GenBank/DDBJ databases">
        <title>Survivors Of The Sea: Transcriptome response of Skeletonema marinoi to long-term dormancy.</title>
        <authorList>
            <person name="Pinder M.I.M."/>
            <person name="Kourtchenko O."/>
            <person name="Robertson E.K."/>
            <person name="Larsson T."/>
            <person name="Maumus F."/>
            <person name="Osuna-Cruz C.M."/>
            <person name="Vancaester E."/>
            <person name="Stenow R."/>
            <person name="Vandepoele K."/>
            <person name="Ploug H."/>
            <person name="Bruchert V."/>
            <person name="Godhe A."/>
            <person name="Topel M."/>
        </authorList>
    </citation>
    <scope>NUCLEOTIDE SEQUENCE</scope>
    <source>
        <strain evidence="7">R05AC</strain>
    </source>
</reference>
<gene>
    <name evidence="7" type="ORF">QTG54_008429</name>
</gene>
<dbReference type="Gene3D" id="2.40.10.10">
    <property type="entry name" value="Trypsin-like serine proteases"/>
    <property type="match status" value="1"/>
</dbReference>
<dbReference type="GO" id="GO:0004252">
    <property type="term" value="F:serine-type endopeptidase activity"/>
    <property type="evidence" value="ECO:0007669"/>
    <property type="project" value="InterPro"/>
</dbReference>
<comment type="caution">
    <text evidence="7">The sequence shown here is derived from an EMBL/GenBank/DDBJ whole genome shotgun (WGS) entry which is preliminary data.</text>
</comment>
<dbReference type="Pfam" id="PF00089">
    <property type="entry name" value="Trypsin"/>
    <property type="match status" value="1"/>
</dbReference>
<dbReference type="InterPro" id="IPR009003">
    <property type="entry name" value="Peptidase_S1_PA"/>
</dbReference>
<evidence type="ECO:0000256" key="1">
    <source>
        <dbReference type="ARBA" id="ARBA00004613"/>
    </source>
</evidence>
<evidence type="ECO:0000313" key="8">
    <source>
        <dbReference type="Proteomes" id="UP001224775"/>
    </source>
</evidence>
<dbReference type="AlphaFoldDB" id="A0AAD9DBF9"/>
<evidence type="ECO:0000256" key="2">
    <source>
        <dbReference type="ARBA" id="ARBA00022525"/>
    </source>
</evidence>
<dbReference type="SMART" id="SM00020">
    <property type="entry name" value="Tryp_SPc"/>
    <property type="match status" value="1"/>
</dbReference>
<dbReference type="InterPro" id="IPR050127">
    <property type="entry name" value="Serine_Proteases_S1"/>
</dbReference>
<dbReference type="InterPro" id="IPR043504">
    <property type="entry name" value="Peptidase_S1_PA_chymotrypsin"/>
</dbReference>
<accession>A0AAD9DBF9</accession>
<organism evidence="7 8">
    <name type="scientific">Skeletonema marinoi</name>
    <dbReference type="NCBI Taxonomy" id="267567"/>
    <lineage>
        <taxon>Eukaryota</taxon>
        <taxon>Sar</taxon>
        <taxon>Stramenopiles</taxon>
        <taxon>Ochrophyta</taxon>
        <taxon>Bacillariophyta</taxon>
        <taxon>Coscinodiscophyceae</taxon>
        <taxon>Thalassiosirophycidae</taxon>
        <taxon>Thalassiosirales</taxon>
        <taxon>Skeletonemataceae</taxon>
        <taxon>Skeletonema</taxon>
        <taxon>Skeletonema marinoi-dohrnii complex</taxon>
    </lineage>
</organism>
<dbReference type="Proteomes" id="UP001224775">
    <property type="component" value="Unassembled WGS sequence"/>
</dbReference>